<dbReference type="OrthoDB" id="9807829at2"/>
<evidence type="ECO:0000256" key="1">
    <source>
        <dbReference type="ARBA" id="ARBA00000073"/>
    </source>
</evidence>
<keyword evidence="5" id="KW-0694">RNA-binding</keyword>
<dbReference type="CDD" id="cd02869">
    <property type="entry name" value="PseudoU_synth_RluA_like"/>
    <property type="match status" value="1"/>
</dbReference>
<dbReference type="RefSeq" id="WP_146308960.1">
    <property type="nucleotide sequence ID" value="NZ_CP041663.1"/>
</dbReference>
<feature type="domain" description="RNA-binding S4" evidence="7">
    <location>
        <begin position="10"/>
        <end position="74"/>
    </location>
</feature>
<dbReference type="SUPFAM" id="SSF55120">
    <property type="entry name" value="Pseudouridine synthase"/>
    <property type="match status" value="1"/>
</dbReference>
<protein>
    <recommendedName>
        <fullName evidence="6">Pseudouridine synthase</fullName>
        <ecNumber evidence="6">5.4.99.-</ecNumber>
    </recommendedName>
</protein>
<dbReference type="Pfam" id="PF00849">
    <property type="entry name" value="PseudoU_synth_2"/>
    <property type="match status" value="1"/>
</dbReference>
<feature type="active site" evidence="4">
    <location>
        <position position="134"/>
    </location>
</feature>
<dbReference type="GO" id="GO:0120159">
    <property type="term" value="F:rRNA pseudouridine synthase activity"/>
    <property type="evidence" value="ECO:0007669"/>
    <property type="project" value="UniProtKB-ARBA"/>
</dbReference>
<evidence type="ECO:0000313" key="9">
    <source>
        <dbReference type="Proteomes" id="UP000317512"/>
    </source>
</evidence>
<dbReference type="InterPro" id="IPR020103">
    <property type="entry name" value="PsdUridine_synth_cat_dom_sf"/>
</dbReference>
<dbReference type="GO" id="GO:0003723">
    <property type="term" value="F:RNA binding"/>
    <property type="evidence" value="ECO:0007669"/>
    <property type="project" value="UniProtKB-KW"/>
</dbReference>
<dbReference type="Proteomes" id="UP000317512">
    <property type="component" value="Chromosome"/>
</dbReference>
<organism evidence="8 9">
    <name type="scientific">Mycoplasma anserisalpingitidis</name>
    <dbReference type="NCBI Taxonomy" id="519450"/>
    <lineage>
        <taxon>Bacteria</taxon>
        <taxon>Bacillati</taxon>
        <taxon>Mycoplasmatota</taxon>
        <taxon>Mollicutes</taxon>
        <taxon>Mycoplasmataceae</taxon>
        <taxon>Mycoplasma</taxon>
    </lineage>
</organism>
<evidence type="ECO:0000256" key="2">
    <source>
        <dbReference type="ARBA" id="ARBA00010876"/>
    </source>
</evidence>
<dbReference type="InterPro" id="IPR006225">
    <property type="entry name" value="PsdUridine_synth_RluC/D"/>
</dbReference>
<dbReference type="Pfam" id="PF01479">
    <property type="entry name" value="S4"/>
    <property type="match status" value="1"/>
</dbReference>
<comment type="function">
    <text evidence="6">Responsible for synthesis of pseudouridine from uracil.</text>
</comment>
<accession>A0A5B8K1I5</accession>
<proteinExistence type="inferred from homology"/>
<dbReference type="InterPro" id="IPR006145">
    <property type="entry name" value="PsdUridine_synth_RsuA/RluA"/>
</dbReference>
<dbReference type="EMBL" id="CP041663">
    <property type="protein sequence ID" value="QDY88500.1"/>
    <property type="molecule type" value="Genomic_DNA"/>
</dbReference>
<dbReference type="AlphaFoldDB" id="A0A5B8K1I5"/>
<dbReference type="PROSITE" id="PS50889">
    <property type="entry name" value="S4"/>
    <property type="match status" value="1"/>
</dbReference>
<dbReference type="PANTHER" id="PTHR21600:SF44">
    <property type="entry name" value="RIBOSOMAL LARGE SUBUNIT PSEUDOURIDINE SYNTHASE D"/>
    <property type="match status" value="1"/>
</dbReference>
<sequence>MIKLEVTYKERIDKYISNNTEISRNDIKSLIEQRAVFVNGTNVIKPKYIVREGQIIEIVRLLDKETDVKPKKMEINVVYEDDDLLVIDKPSDLVVHPAPGHTNDTLVNGLLYHFKNNLSNENGLLRPGIVHRIDKDTSGLLMIAKNNEIHKILTDEFKQHNIKRSYVAICEGVLSSSKIKLNLPIGRDPKNRQQMTVTSVNSKEAITHIELLKTFYYENKPLSLVKCELETGRTHQIRVHLAYIKNPVYGDPVYGNAVDDFNQRLHAYKLEFIHPITEKHIILYSNPPIQFNISDYNFEQLKENNKL</sequence>
<reference evidence="9" key="1">
    <citation type="submission" date="2019-07" db="EMBL/GenBank/DDBJ databases">
        <title>Complete genome sequences of three Mycoplasma sp. 1220 strains.</title>
        <authorList>
            <person name="Grozner D."/>
            <person name="Forro B."/>
            <person name="Kovacs A.B."/>
            <person name="Marton S."/>
            <person name="Banyai K."/>
            <person name="Kreizinger Z."/>
            <person name="Sulyok K.M."/>
            <person name="Gyuranecz M."/>
        </authorList>
    </citation>
    <scope>NUCLEOTIDE SEQUENCE [LARGE SCALE GENOMIC DNA]</scope>
    <source>
        <strain evidence="9">MYCAV93</strain>
    </source>
</reference>
<evidence type="ECO:0000256" key="6">
    <source>
        <dbReference type="RuleBase" id="RU362028"/>
    </source>
</evidence>
<name>A0A5B8K1I5_9MOLU</name>
<evidence type="ECO:0000313" key="8">
    <source>
        <dbReference type="EMBL" id="QDY88500.1"/>
    </source>
</evidence>
<gene>
    <name evidence="8" type="ORF">FOY43_02405</name>
</gene>
<dbReference type="GO" id="GO:0000455">
    <property type="term" value="P:enzyme-directed rRNA pseudouridine synthesis"/>
    <property type="evidence" value="ECO:0007669"/>
    <property type="project" value="UniProtKB-ARBA"/>
</dbReference>
<dbReference type="EC" id="5.4.99.-" evidence="6"/>
<dbReference type="PROSITE" id="PS01129">
    <property type="entry name" value="PSI_RLU"/>
    <property type="match status" value="1"/>
</dbReference>
<comment type="catalytic activity">
    <reaction evidence="1 6">
        <text>a uridine in RNA = a pseudouridine in RNA</text>
        <dbReference type="Rhea" id="RHEA:48348"/>
        <dbReference type="Rhea" id="RHEA-COMP:12068"/>
        <dbReference type="Rhea" id="RHEA-COMP:12069"/>
        <dbReference type="ChEBI" id="CHEBI:65314"/>
        <dbReference type="ChEBI" id="CHEBI:65315"/>
    </reaction>
</comment>
<dbReference type="Gene3D" id="3.30.2350.10">
    <property type="entry name" value="Pseudouridine synthase"/>
    <property type="match status" value="1"/>
</dbReference>
<comment type="similarity">
    <text evidence="2 6">Belongs to the pseudouridine synthase RluA family.</text>
</comment>
<evidence type="ECO:0000256" key="4">
    <source>
        <dbReference type="PIRSR" id="PIRSR606225-1"/>
    </source>
</evidence>
<dbReference type="SMART" id="SM00363">
    <property type="entry name" value="S4"/>
    <property type="match status" value="1"/>
</dbReference>
<evidence type="ECO:0000256" key="3">
    <source>
        <dbReference type="ARBA" id="ARBA00023235"/>
    </source>
</evidence>
<dbReference type="SUPFAM" id="SSF55174">
    <property type="entry name" value="Alpha-L RNA-binding motif"/>
    <property type="match status" value="1"/>
</dbReference>
<dbReference type="InterPro" id="IPR006224">
    <property type="entry name" value="PsdUridine_synth_RluA-like_CS"/>
</dbReference>
<keyword evidence="3 6" id="KW-0413">Isomerase</keyword>
<dbReference type="InterPro" id="IPR050188">
    <property type="entry name" value="RluA_PseudoU_synthase"/>
</dbReference>
<dbReference type="Gene3D" id="3.10.290.10">
    <property type="entry name" value="RNA-binding S4 domain"/>
    <property type="match status" value="1"/>
</dbReference>
<dbReference type="InterPro" id="IPR036986">
    <property type="entry name" value="S4_RNA-bd_sf"/>
</dbReference>
<evidence type="ECO:0000259" key="7">
    <source>
        <dbReference type="SMART" id="SM00363"/>
    </source>
</evidence>
<dbReference type="CDD" id="cd00165">
    <property type="entry name" value="S4"/>
    <property type="match status" value="1"/>
</dbReference>
<dbReference type="PANTHER" id="PTHR21600">
    <property type="entry name" value="MITOCHONDRIAL RNA PSEUDOURIDINE SYNTHASE"/>
    <property type="match status" value="1"/>
</dbReference>
<dbReference type="NCBIfam" id="TIGR00005">
    <property type="entry name" value="rluA_subfam"/>
    <property type="match status" value="1"/>
</dbReference>
<evidence type="ECO:0000256" key="5">
    <source>
        <dbReference type="PROSITE-ProRule" id="PRU00182"/>
    </source>
</evidence>
<dbReference type="InterPro" id="IPR002942">
    <property type="entry name" value="S4_RNA-bd"/>
</dbReference>